<proteinExistence type="inferred from homology"/>
<comment type="function">
    <text evidence="14">Vesicular soluble NSF attachment protein receptor (v-SNARE) mediating vesicle docking and fusion to a specific acceptor cellular compartment. Functions in endoplasmic reticulum to Golgi transport; as part of a SNARE complex composed of GOSR1, GOSR2 and STX5. Functions in early/recycling endosome to TGN transport; as part of a SNARE complex composed of BET1L, GOSR1 and STX5. Has a S-palmitoyl transferase activity.</text>
</comment>
<evidence type="ECO:0000256" key="5">
    <source>
        <dbReference type="ARBA" id="ARBA00009481"/>
    </source>
</evidence>
<evidence type="ECO:0000256" key="13">
    <source>
        <dbReference type="ARBA" id="ARBA00023136"/>
    </source>
</evidence>
<evidence type="ECO:0000256" key="3">
    <source>
        <dbReference type="ARBA" id="ARBA00004922"/>
    </source>
</evidence>
<evidence type="ECO:0000256" key="12">
    <source>
        <dbReference type="ARBA" id="ARBA00022989"/>
    </source>
</evidence>
<dbReference type="SUPFAM" id="SSF64356">
    <property type="entry name" value="SNARE-like"/>
    <property type="match status" value="1"/>
</dbReference>
<reference evidence="23" key="1">
    <citation type="submission" date="2016-04" db="UniProtKB">
        <authorList>
            <consortium name="WormBaseParasite"/>
        </authorList>
    </citation>
    <scope>IDENTIFICATION</scope>
</reference>
<dbReference type="Gene3D" id="1.20.5.110">
    <property type="match status" value="1"/>
</dbReference>
<dbReference type="Pfam" id="PF15924">
    <property type="entry name" value="ALG11_N"/>
    <property type="match status" value="1"/>
</dbReference>
<keyword evidence="22" id="KW-1185">Reference proteome</keyword>
<evidence type="ECO:0000256" key="16">
    <source>
        <dbReference type="ARBA" id="ARBA00045065"/>
    </source>
</evidence>
<comment type="subcellular location">
    <subcellularLocation>
        <location evidence="15">Cytoplasmic vesicle membrane</location>
        <topology evidence="15">Lipid-anchor</topology>
        <orientation evidence="15">Cytoplasmic side</orientation>
    </subcellularLocation>
    <subcellularLocation>
        <location evidence="1">Endoplasmic reticulum membrane</location>
        <topology evidence="1">Single-pass membrane protein</topology>
    </subcellularLocation>
    <subcellularLocation>
        <location evidence="2">Golgi apparatus membrane</location>
        <topology evidence="2">Lipid-anchor</topology>
        <orientation evidence="2">Cytoplasmic side</orientation>
    </subcellularLocation>
</comment>
<evidence type="ECO:0000256" key="1">
    <source>
        <dbReference type="ARBA" id="ARBA00004389"/>
    </source>
</evidence>
<dbReference type="STRING" id="451379.A0A158R440"/>
<accession>A0A158R440</accession>
<evidence type="ECO:0000256" key="10">
    <source>
        <dbReference type="ARBA" id="ARBA00022692"/>
    </source>
</evidence>
<feature type="domain" description="Longin" evidence="20">
    <location>
        <begin position="485"/>
        <end position="628"/>
    </location>
</feature>
<dbReference type="PANTHER" id="PTHR45919:SF1">
    <property type="entry name" value="GDP-MAN:MAN(3)GLCNAC(2)-PP-DOL ALPHA-1,2-MANNOSYLTRANSFERASE"/>
    <property type="match status" value="1"/>
</dbReference>
<dbReference type="InterPro" id="IPR010908">
    <property type="entry name" value="Longin_dom"/>
</dbReference>
<evidence type="ECO:0000256" key="15">
    <source>
        <dbReference type="ARBA" id="ARBA00025701"/>
    </source>
</evidence>
<dbReference type="CDD" id="cd03806">
    <property type="entry name" value="GT4_ALG11-like"/>
    <property type="match status" value="1"/>
</dbReference>
<dbReference type="InterPro" id="IPR045848">
    <property type="entry name" value="R-SNARE_YKT6"/>
</dbReference>
<dbReference type="PANTHER" id="PTHR45919">
    <property type="entry name" value="GDP-MAN:MAN(3)GLCNAC(2)-PP-DOL ALPHA-1,2-MANNOSYLTRANSFERASE"/>
    <property type="match status" value="1"/>
</dbReference>
<dbReference type="InterPro" id="IPR042855">
    <property type="entry name" value="V_SNARE_CC"/>
</dbReference>
<organism evidence="22 23">
    <name type="scientific">Syphacia muris</name>
    <dbReference type="NCBI Taxonomy" id="451379"/>
    <lineage>
        <taxon>Eukaryota</taxon>
        <taxon>Metazoa</taxon>
        <taxon>Ecdysozoa</taxon>
        <taxon>Nematoda</taxon>
        <taxon>Chromadorea</taxon>
        <taxon>Rhabditida</taxon>
        <taxon>Spirurina</taxon>
        <taxon>Oxyuridomorpha</taxon>
        <taxon>Oxyuroidea</taxon>
        <taxon>Oxyuridae</taxon>
        <taxon>Syphacia</taxon>
    </lineage>
</organism>
<dbReference type="WBParaSite" id="SMUV_0000231201-mRNA-1">
    <property type="protein sequence ID" value="SMUV_0000231201-mRNA-1"/>
    <property type="gene ID" value="SMUV_0000231201"/>
</dbReference>
<feature type="transmembrane region" description="Helical" evidence="19">
    <location>
        <begin position="113"/>
        <end position="135"/>
    </location>
</feature>
<keyword evidence="12 19" id="KW-1133">Transmembrane helix</keyword>
<evidence type="ECO:0000256" key="8">
    <source>
        <dbReference type="ARBA" id="ARBA00022676"/>
    </source>
</evidence>
<dbReference type="InterPro" id="IPR011012">
    <property type="entry name" value="Longin-like_dom_sf"/>
</dbReference>
<keyword evidence="13 19" id="KW-0472">Membrane</keyword>
<evidence type="ECO:0000259" key="21">
    <source>
        <dbReference type="PROSITE" id="PS50892"/>
    </source>
</evidence>
<comment type="similarity">
    <text evidence="4">Belongs to the synaptobrevin family.</text>
</comment>
<name>A0A158R440_9BILA</name>
<evidence type="ECO:0000256" key="19">
    <source>
        <dbReference type="RuleBase" id="RU367051"/>
    </source>
</evidence>
<evidence type="ECO:0000256" key="2">
    <source>
        <dbReference type="ARBA" id="ARBA00004444"/>
    </source>
</evidence>
<evidence type="ECO:0000256" key="11">
    <source>
        <dbReference type="ARBA" id="ARBA00022824"/>
    </source>
</evidence>
<keyword evidence="11 19" id="KW-0256">Endoplasmic reticulum</keyword>
<dbReference type="AlphaFoldDB" id="A0A158R440"/>
<comment type="pathway">
    <text evidence="3 19">Protein modification; protein glycosylation.</text>
</comment>
<evidence type="ECO:0000259" key="20">
    <source>
        <dbReference type="PROSITE" id="PS50859"/>
    </source>
</evidence>
<dbReference type="GO" id="GO:0006487">
    <property type="term" value="P:protein N-linked glycosylation"/>
    <property type="evidence" value="ECO:0007669"/>
    <property type="project" value="TreeGrafter"/>
</dbReference>
<comment type="function">
    <text evidence="17">GDP-Man:Man(3)GlcNAc(2)-PP-Dol alpha-1,2-mannosyltransferase that operates in the biosynthetic pathway of dolichol-linked oligosaccharides, the glycan precursors employed in protein asparagine (N)-glycosylation. The assembly of dolichol-linked oligosaccharides begins on the cytosolic side of the endoplasmic reticulum membrane and finishes in its lumen. The sequential addition of sugars to dolichol pyrophosphate produces dolichol-linked oligosaccharides containing fourteen sugars, including two GlcNAcs, nine mannoses and three glucoses. Once assembled, the oligosaccharide is transferred from the lipid to nascent proteins by oligosaccharyltransferases. Catalyzes, on the cytoplasmic face of the endoplasmic reticulum, the addition of the fourth and fifth mannose residues to the dolichol-linked oligosaccharide chain, to produce Man(5)GlcNAc(2)-PP-dolichol core oligosaccharide. Man(5)GlcNAc(2)-PP-dolichol is a substrate for ALG3, the following enzyme in the biosynthetic pathway.</text>
</comment>
<comment type="catalytic activity">
    <reaction evidence="16 19">
        <text>an alpha-D-Man-(1-&gt;3)-[alpha-D-Man-(1-&gt;6)]-beta-D-Man-(1-&gt;4)-beta-D-GlcNAc-(1-&gt;4)-alpha-D-GlcNAc-diphospho-di-trans,poly-cis-dolichol + 2 GDP-alpha-D-mannose = an alpha-D-Man-(1-&gt;2)-alpha-D-Man-(1-&gt;2)-alpha-D-Man-(1-&gt;3)-[alpha-D-Man-(1-&gt;6)]-beta-D-Man-(1-&gt;4)-beta-D-GlcNAc-(1-&gt;4)-alpha-D-GlcNAc-diphospho-di-trans,poly-cis-dolichol + 2 GDP + 2 H(+)</text>
        <dbReference type="Rhea" id="RHEA:29523"/>
        <dbReference type="Rhea" id="RHEA-COMP:19515"/>
        <dbReference type="Rhea" id="RHEA-COMP:19516"/>
        <dbReference type="ChEBI" id="CHEBI:15378"/>
        <dbReference type="ChEBI" id="CHEBI:57527"/>
        <dbReference type="ChEBI" id="CHEBI:58189"/>
        <dbReference type="ChEBI" id="CHEBI:132511"/>
        <dbReference type="ChEBI" id="CHEBI:132515"/>
        <dbReference type="EC" id="2.4.1.131"/>
    </reaction>
    <physiologicalReaction direction="left-to-right" evidence="16 19">
        <dbReference type="Rhea" id="RHEA:29524"/>
    </physiologicalReaction>
</comment>
<dbReference type="GO" id="GO:0030659">
    <property type="term" value="C:cytoplasmic vesicle membrane"/>
    <property type="evidence" value="ECO:0007669"/>
    <property type="project" value="UniProtKB-SubCell"/>
</dbReference>
<keyword evidence="18" id="KW-0175">Coiled coil</keyword>
<sequence length="699" mass="80564">MLAVDYAGLLFITCITFLYAFCRFIRGLRCKRTVAFFHPYCNAGGGGERVLWCAINAMKRCDKPPLCFVVYTGDMEAADAIVKKAKERFDVDLTLGNLQFVRLRTRPLLEAKLYPRFTLLLQMLGGFIVGLEALIKLNPEVFIDTMGYPLTLPLFRFIGGAKVASYVHYPTISTDMIDRVRVREAAFNNEEWIARNLFLTYFKYWYYKMFAFLYYLCGQANNVVMTNGSWTKNHILKLWKVPDRTFVVFPPCDVRFFMEYEFLSNRYWFSRRQSKGEELLRKNFVQILSIGQIRPEKNHKLQIDVFAAVKEWAMKERSNLKFHFVICGGCRNKGDEMLADKLASYAKSLDLDESELEWALNASIQQMSSLLENSLIGIHTMFNEHFGISVVEGLAAGQMVIANNSGGPKMDIINNFEDHTVGFLAATVDEYLSSVIRILDLSVEDREEIRRMAKESVTRFSEKSFEDEWNIAVENVKMKVFAILIFHKNNELGVVQLKSAFDLANFSFFQRGSVQIYLKSISIVYHYLFLRLEVWLQEFMSFSGKLIIERTKIPSRSSVKENEYFCHAYVRQDGLSGVCYTDAEYQARVAFSMLTKVLDDFTAKVPASSWPRISSEKDCKYAELPEMLAKWQNPREADAMTRVQEEVEETKVVLHNTIQSVLERGEKLDDLVAASEGLSAQSKMFYTSARKMNKCCNWT</sequence>
<dbReference type="SUPFAM" id="SSF58038">
    <property type="entry name" value="SNARE fusion complex"/>
    <property type="match status" value="1"/>
</dbReference>
<dbReference type="CDD" id="cd15867">
    <property type="entry name" value="R-SNARE_YKT6"/>
    <property type="match status" value="1"/>
</dbReference>
<feature type="domain" description="V-SNARE coiled-coil homology" evidence="21">
    <location>
        <begin position="639"/>
        <end position="699"/>
    </location>
</feature>
<dbReference type="InterPro" id="IPR001296">
    <property type="entry name" value="Glyco_trans_1"/>
</dbReference>
<protein>
    <recommendedName>
        <fullName evidence="7 19">GDP-Man:Man(3)GlcNAc(2)-PP-Dol alpha-1,2-mannosyltransferase</fullName>
        <ecNumber evidence="6 19">2.4.1.131</ecNumber>
    </recommendedName>
</protein>
<evidence type="ECO:0000256" key="14">
    <source>
        <dbReference type="ARBA" id="ARBA00025256"/>
    </source>
</evidence>
<evidence type="ECO:0000256" key="17">
    <source>
        <dbReference type="ARBA" id="ARBA00045128"/>
    </source>
</evidence>
<dbReference type="Gene3D" id="3.40.50.2000">
    <property type="entry name" value="Glycogen Phosphorylase B"/>
    <property type="match status" value="1"/>
</dbReference>
<dbReference type="SUPFAM" id="SSF53756">
    <property type="entry name" value="UDP-Glycosyltransferase/glycogen phosphorylase"/>
    <property type="match status" value="1"/>
</dbReference>
<evidence type="ECO:0000256" key="18">
    <source>
        <dbReference type="PROSITE-ProRule" id="PRU00290"/>
    </source>
</evidence>
<dbReference type="InterPro" id="IPR031814">
    <property type="entry name" value="ALG11_N"/>
</dbReference>
<evidence type="ECO:0000256" key="9">
    <source>
        <dbReference type="ARBA" id="ARBA00022679"/>
    </source>
</evidence>
<dbReference type="InterPro" id="IPR038013">
    <property type="entry name" value="ALG11"/>
</dbReference>
<dbReference type="GO" id="GO:0000139">
    <property type="term" value="C:Golgi membrane"/>
    <property type="evidence" value="ECO:0007669"/>
    <property type="project" value="UniProtKB-SubCell"/>
</dbReference>
<keyword evidence="8 19" id="KW-0328">Glycosyltransferase</keyword>
<dbReference type="Gene3D" id="3.30.450.50">
    <property type="entry name" value="Longin domain"/>
    <property type="match status" value="1"/>
</dbReference>
<dbReference type="GO" id="GO:0005789">
    <property type="term" value="C:endoplasmic reticulum membrane"/>
    <property type="evidence" value="ECO:0007669"/>
    <property type="project" value="UniProtKB-SubCell"/>
</dbReference>
<dbReference type="Pfam" id="PF00957">
    <property type="entry name" value="Synaptobrevin"/>
    <property type="match status" value="1"/>
</dbReference>
<dbReference type="Pfam" id="PF13774">
    <property type="entry name" value="Longin"/>
    <property type="match status" value="1"/>
</dbReference>
<evidence type="ECO:0000313" key="22">
    <source>
        <dbReference type="Proteomes" id="UP000046393"/>
    </source>
</evidence>
<evidence type="ECO:0000256" key="4">
    <source>
        <dbReference type="ARBA" id="ARBA00008025"/>
    </source>
</evidence>
<keyword evidence="9 19" id="KW-0808">Transferase</keyword>
<dbReference type="CDD" id="cd14824">
    <property type="entry name" value="Longin"/>
    <property type="match status" value="1"/>
</dbReference>
<comment type="similarity">
    <text evidence="5 19">Belongs to the glycosyltransferase group 1 family. Glycosyltransferase 4 subfamily.</text>
</comment>
<evidence type="ECO:0000256" key="6">
    <source>
        <dbReference type="ARBA" id="ARBA00012645"/>
    </source>
</evidence>
<keyword evidence="10 19" id="KW-0812">Transmembrane</keyword>
<evidence type="ECO:0000313" key="23">
    <source>
        <dbReference type="WBParaSite" id="SMUV_0000231201-mRNA-1"/>
    </source>
</evidence>
<dbReference type="SMART" id="SM01270">
    <property type="entry name" value="Longin"/>
    <property type="match status" value="1"/>
</dbReference>
<dbReference type="UniPathway" id="UPA00378"/>
<feature type="transmembrane region" description="Helical" evidence="19">
    <location>
        <begin position="6"/>
        <end position="25"/>
    </location>
</feature>
<dbReference type="PROSITE" id="PS50892">
    <property type="entry name" value="V_SNARE"/>
    <property type="match status" value="1"/>
</dbReference>
<dbReference type="Proteomes" id="UP000046393">
    <property type="component" value="Unplaced"/>
</dbReference>
<dbReference type="EC" id="2.4.1.131" evidence="6 19"/>
<dbReference type="PROSITE" id="PS50859">
    <property type="entry name" value="LONGIN"/>
    <property type="match status" value="1"/>
</dbReference>
<dbReference type="Pfam" id="PF00534">
    <property type="entry name" value="Glycos_transf_1"/>
    <property type="match status" value="1"/>
</dbReference>
<dbReference type="GO" id="GO:0004377">
    <property type="term" value="F:GDP-Man:Man(3)GlcNAc(2)-PP-Dol alpha-1,2-mannosyltransferase activity"/>
    <property type="evidence" value="ECO:0007669"/>
    <property type="project" value="UniProtKB-UniRule"/>
</dbReference>
<evidence type="ECO:0000256" key="7">
    <source>
        <dbReference type="ARBA" id="ARBA00022018"/>
    </source>
</evidence>